<organism evidence="2 3">
    <name type="scientific">Siphonobacter curvatus</name>
    <dbReference type="NCBI Taxonomy" id="2094562"/>
    <lineage>
        <taxon>Bacteria</taxon>
        <taxon>Pseudomonadati</taxon>
        <taxon>Bacteroidota</taxon>
        <taxon>Cytophagia</taxon>
        <taxon>Cytophagales</taxon>
        <taxon>Cytophagaceae</taxon>
        <taxon>Siphonobacter</taxon>
    </lineage>
</organism>
<dbReference type="EMBL" id="PTRA01000005">
    <property type="protein sequence ID" value="PQA55020.1"/>
    <property type="molecule type" value="Genomic_DNA"/>
</dbReference>
<dbReference type="InterPro" id="IPR043750">
    <property type="entry name" value="DUF5695"/>
</dbReference>
<evidence type="ECO:0008006" key="4">
    <source>
        <dbReference type="Google" id="ProtNLM"/>
    </source>
</evidence>
<comment type="caution">
    <text evidence="2">The sequence shown here is derived from an EMBL/GenBank/DDBJ whole genome shotgun (WGS) entry which is preliminary data.</text>
</comment>
<evidence type="ECO:0000313" key="2">
    <source>
        <dbReference type="EMBL" id="PQA55020.1"/>
    </source>
</evidence>
<reference evidence="3" key="1">
    <citation type="submission" date="2018-02" db="EMBL/GenBank/DDBJ databases">
        <title>Genome sequencing of Solimonas sp. HR-BB.</title>
        <authorList>
            <person name="Lee Y."/>
            <person name="Jeon C.O."/>
        </authorList>
    </citation>
    <scope>NUCLEOTIDE SEQUENCE [LARGE SCALE GENOMIC DNA]</scope>
    <source>
        <strain evidence="3">HR-U</strain>
    </source>
</reference>
<keyword evidence="3" id="KW-1185">Reference proteome</keyword>
<dbReference type="Proteomes" id="UP000239590">
    <property type="component" value="Unassembled WGS sequence"/>
</dbReference>
<feature type="chain" id="PRO_5015646077" description="Glycoside hydrolase" evidence="1">
    <location>
        <begin position="25"/>
        <end position="910"/>
    </location>
</feature>
<sequence>MNLKTMTHCVLVVSALALTTPVWAQQSPWKKLEEKPSTLHLESGYITLPGPALELRLVKASQTVASLKPNEEKGFDFTPGDRLKVRSSDGLYHLGDINLRLRTPGQSDWQAYSSAQKRGDIKTLTATKPAEASADLSPSFPAEFPLEVKRSWEQSGKGWVVRFTLKNKSTQPVEIGSLGFPLIFNNILEGNTLEQAHDRNVFYDPYIGKEAGYLQVTRLHGKGPVLLVLPEGNTPFEAYNPLLDDPTPRGITFEGFHEWMVHSKAHAEKDWSKAQPWNQPTSLTLQPGESKRYGLKLVLAPAIRSIESTLVEQKRPVSVGIPGYVVPQDVNARLFLKYPSAVKSVQVEPAGALSWQVDLATKNGWKAYLIRGKQWGRARLTIQYQDGLTQTIHYKVVKPEAETIADFGNFLTTKQWFEVPKDTFHRSPSVISYDYETQQQVTQDSRAWVAGLSDEGGAGSWLGAMMKQLVVPNQQEIQKLERFVNQTLWGNIQHNEGPEKYGVRKSLFYYQPDSMPPNTYSTAVNYKGWSAWPRKEAESLGRSYNYPHVAAAHWVMYRMARNHRNLVTQQDWKFYLENACQTALGMVKLAPYYAQFGQMEGTVFFLILKDLKREGLTALASELEAAMKKRADLWKSLAYPFGSEMPWDSTGQEEVYIWSYYFGYRDKAEVTLNAILGYMPTIPHWAYNGNARRYWDFLYGGKISRVERQIHHYGSGLNAIPVLTAYRDQPDDFYLLRVGYGGLMGAIANITEDGFGPAAFHSFPSTLANDALSGDYGCGFFGYAVNTTAFLTQHPEFGWLGFGGNVTKSKIDVTLTLTTAARTSVFLASVGLDISLDAGKIEQVTLNPQTKTVTLTLEPATATTPTAYLRLKTGKQSYHPKTAFAQEREAYVIPLTNQTQTITLVSSAKK</sequence>
<feature type="signal peptide" evidence="1">
    <location>
        <begin position="1"/>
        <end position="24"/>
    </location>
</feature>
<protein>
    <recommendedName>
        <fullName evidence="4">Glycoside hydrolase</fullName>
    </recommendedName>
</protein>
<evidence type="ECO:0000256" key="1">
    <source>
        <dbReference type="SAM" id="SignalP"/>
    </source>
</evidence>
<accession>A0A2S7IGW7</accession>
<name>A0A2S7IGW7_9BACT</name>
<dbReference type="AlphaFoldDB" id="A0A2S7IGW7"/>
<proteinExistence type="predicted"/>
<dbReference type="Pfam" id="PF18951">
    <property type="entry name" value="DUF5695"/>
    <property type="match status" value="1"/>
</dbReference>
<evidence type="ECO:0000313" key="3">
    <source>
        <dbReference type="Proteomes" id="UP000239590"/>
    </source>
</evidence>
<keyword evidence="1" id="KW-0732">Signal</keyword>
<gene>
    <name evidence="2" type="ORF">C5O19_20975</name>
</gene>
<dbReference type="OrthoDB" id="2479977at2"/>